<dbReference type="GO" id="GO:0016787">
    <property type="term" value="F:hydrolase activity"/>
    <property type="evidence" value="ECO:0007669"/>
    <property type="project" value="UniProtKB-KW"/>
</dbReference>
<evidence type="ECO:0000256" key="1">
    <source>
        <dbReference type="ARBA" id="ARBA00022741"/>
    </source>
</evidence>
<keyword evidence="3 6" id="KW-0347">Helicase</keyword>
<sequence length="1432" mass="159212">MRLDLYAGREARAAANAPEKDAARPGLALITQQGRDYEHQKYAELQMSFPELAIANSDDGAVPGTSEAYRTLDLESILENAPENGFLLEAEFSVTPTFIAAHDLTALCGGAEPLVALAKVRPDIIHIAPTNGEVRRVIGPDGAIETLSGEDERLGLRIIDIKISGEASPAHFSELAYYSMTLAGWLVDTGWADDFVVLANAAIWPGKHEASCLHEQEETDRRNLVFDRNLALYFQALEEDLETMPPEVVLGRVRRFLKVDLPAVIEPEDWCSLDWHVDQKCGGCDYLGYAWGNREQIDERYCWQSAEREEHLSRVAGVTRGARGKLVEHNVTNVPHLAALPAGSPAYETHQALKAKRTVFKSRAERLNVGGDAEIPDRSGTSGTLPRFADIRIAMSADFDIGSGLTFAFGYRISYGVPTGQRPDGQGWSRERRDPFSRELLVMERSVETEGAIYTQLLEFLLADIQRAKAAILEGYQQNGAPDKTDVSLQFYLWDRLTYEHLRRVTGRHLDRLQAPVRMGDEDVSVMSWLFPAEQSMDSPDYVGRSSPVTIVANAVNSLLSAPIPHHYGLVELANTLDSEGRERDDGSTWEYRVSDFYKDPLSDQIPSERGHEIWERSAPFRNQDFQQHQEQVRRVVRTKLSAVLYVAMQLAIELRDTLSADAPLVDSVFTPLRRMTGTGDDEEIIYQHARLMAAVQRMEIELLMAMPPHEREARYASLRATRRLEGEERRAALEQLNVRGANHETLVFEMSERSRDAKIKDGEYTWSLLPERELGLLQNLTTAQFKSRTGLERQNPIRPWEWRRLVREDLTVSVLKISRSGRLIALQPSDLLASAIRGAHIDFDIDGMASDFAILDPISMDAFTGKLKKTLSDPTGIRFPQIAADTPLFPALSVARVRQGNPRRAPHTPAADFIWNAERLAVTDLDSHSANAIVAGALTFRSDLTDAQRQAIRTASSRRLSVWWGPPGTGKSATVTAYVAGLLQDARDRGQKLRIAITGFTWVSIDNIAKKLPEVFETLGISDNVTFARLSSTPNPQVDTELQNHVVRVKAEEGGLSVEAQELIGALEGDGITVVATTVDQLHNLGGDALCQELFDVMVIDEASQLDIAHAIVGFSKLARDARLTVVGDDKQMPPIHPVAPPIGLEHLLGSVYDFFRHYRILEGRPGIEPVMLDTSFRSNSEIIEFVREAGYGPELQASPQTAQRRVQLARPIGPVAPLGWPTDLSFTSEFARILEPAQPLAAIIHEDEYSSQRNDAEANLIAGLAVSLWRAGMIDQNEGAGTEFDPDAFLVEGLGIVTPHRAQQSAVFELLDRALPPEFDRELLFSSIDTVERFQGQEKEVVLASFGLGDADQIASEEEFLYSLNRFNVTVSRARSKFVAVLSRPLVDYLPRDREVLEESRLLKHFVDGHLSTGHEIELPGLGICMVKTR</sequence>
<dbReference type="Pfam" id="PF13087">
    <property type="entry name" value="AAA_12"/>
    <property type="match status" value="1"/>
</dbReference>
<gene>
    <name evidence="6" type="ORF">CW354_10685</name>
</gene>
<dbReference type="InterPro" id="IPR041679">
    <property type="entry name" value="DNA2/NAM7-like_C"/>
</dbReference>
<dbReference type="Gene3D" id="3.40.50.300">
    <property type="entry name" value="P-loop containing nucleotide triphosphate hydrolases"/>
    <property type="match status" value="2"/>
</dbReference>
<feature type="domain" description="DNA2/NAM7 helicase-like C-terminal" evidence="5">
    <location>
        <begin position="1170"/>
        <end position="1383"/>
    </location>
</feature>
<dbReference type="PANTHER" id="PTHR43788">
    <property type="entry name" value="DNA2/NAM7 HELICASE FAMILY MEMBER"/>
    <property type="match status" value="1"/>
</dbReference>
<organism evidence="6 7">
    <name type="scientific">Hyphococcus luteus</name>
    <dbReference type="NCBI Taxonomy" id="2058213"/>
    <lineage>
        <taxon>Bacteria</taxon>
        <taxon>Pseudomonadati</taxon>
        <taxon>Pseudomonadota</taxon>
        <taxon>Alphaproteobacteria</taxon>
        <taxon>Parvularculales</taxon>
        <taxon>Parvularculaceae</taxon>
        <taxon>Hyphococcus</taxon>
    </lineage>
</organism>
<dbReference type="SUPFAM" id="SSF52540">
    <property type="entry name" value="P-loop containing nucleoside triphosphate hydrolases"/>
    <property type="match status" value="1"/>
</dbReference>
<dbReference type="CDD" id="cd18808">
    <property type="entry name" value="SF1_C_Upf1"/>
    <property type="match status" value="1"/>
</dbReference>
<evidence type="ECO:0000259" key="5">
    <source>
        <dbReference type="Pfam" id="PF13087"/>
    </source>
</evidence>
<protein>
    <submittedName>
        <fullName evidence="6">Helicase</fullName>
    </submittedName>
</protein>
<dbReference type="PANTHER" id="PTHR43788:SF8">
    <property type="entry name" value="DNA-BINDING PROTEIN SMUBP-2"/>
    <property type="match status" value="1"/>
</dbReference>
<keyword evidence="7" id="KW-1185">Reference proteome</keyword>
<name>A0A2S7K8C4_9PROT</name>
<dbReference type="InterPro" id="IPR050534">
    <property type="entry name" value="Coronavir_polyprotein_1ab"/>
</dbReference>
<keyword evidence="1" id="KW-0547">Nucleotide-binding</keyword>
<keyword evidence="4" id="KW-0067">ATP-binding</keyword>
<evidence type="ECO:0000256" key="3">
    <source>
        <dbReference type="ARBA" id="ARBA00022806"/>
    </source>
</evidence>
<keyword evidence="2" id="KW-0378">Hydrolase</keyword>
<dbReference type="InterPro" id="IPR047187">
    <property type="entry name" value="SF1_C_Upf1"/>
</dbReference>
<dbReference type="GO" id="GO:0005524">
    <property type="term" value="F:ATP binding"/>
    <property type="evidence" value="ECO:0007669"/>
    <property type="project" value="UniProtKB-KW"/>
</dbReference>
<reference evidence="6 7" key="1">
    <citation type="submission" date="2017-12" db="EMBL/GenBank/DDBJ databases">
        <authorList>
            <person name="Hurst M.R.H."/>
        </authorList>
    </citation>
    <scope>NUCLEOTIDE SEQUENCE [LARGE SCALE GENOMIC DNA]</scope>
    <source>
        <strain evidence="6 7">SY-3-19</strain>
    </source>
</reference>
<proteinExistence type="predicted"/>
<dbReference type="GO" id="GO:0043139">
    <property type="term" value="F:5'-3' DNA helicase activity"/>
    <property type="evidence" value="ECO:0007669"/>
    <property type="project" value="TreeGrafter"/>
</dbReference>
<dbReference type="EMBL" id="PJCH01000005">
    <property type="protein sequence ID" value="PQA88728.1"/>
    <property type="molecule type" value="Genomic_DNA"/>
</dbReference>
<accession>A0A2S7K8C4</accession>
<evidence type="ECO:0000313" key="6">
    <source>
        <dbReference type="EMBL" id="PQA88728.1"/>
    </source>
</evidence>
<evidence type="ECO:0000313" key="7">
    <source>
        <dbReference type="Proteomes" id="UP000239504"/>
    </source>
</evidence>
<dbReference type="Pfam" id="PF13245">
    <property type="entry name" value="AAA_19"/>
    <property type="match status" value="1"/>
</dbReference>
<dbReference type="InterPro" id="IPR027417">
    <property type="entry name" value="P-loop_NTPase"/>
</dbReference>
<evidence type="ECO:0000256" key="2">
    <source>
        <dbReference type="ARBA" id="ARBA00022801"/>
    </source>
</evidence>
<evidence type="ECO:0000256" key="4">
    <source>
        <dbReference type="ARBA" id="ARBA00022840"/>
    </source>
</evidence>
<dbReference type="Proteomes" id="UP000239504">
    <property type="component" value="Unassembled WGS sequence"/>
</dbReference>
<comment type="caution">
    <text evidence="6">The sequence shown here is derived from an EMBL/GenBank/DDBJ whole genome shotgun (WGS) entry which is preliminary data.</text>
</comment>